<dbReference type="RefSeq" id="WP_189959778.1">
    <property type="nucleotide sequence ID" value="NZ_BMVG01000074.1"/>
</dbReference>
<evidence type="ECO:0000256" key="1">
    <source>
        <dbReference type="SAM" id="MobiDB-lite"/>
    </source>
</evidence>
<comment type="caution">
    <text evidence="2">The sequence shown here is derived from an EMBL/GenBank/DDBJ whole genome shotgun (WGS) entry which is preliminary data.</text>
</comment>
<evidence type="ECO:0000313" key="2">
    <source>
        <dbReference type="EMBL" id="GHE16076.1"/>
    </source>
</evidence>
<organism evidence="2 3">
    <name type="scientific">Streptomyces alanosinicus</name>
    <dbReference type="NCBI Taxonomy" id="68171"/>
    <lineage>
        <taxon>Bacteria</taxon>
        <taxon>Bacillati</taxon>
        <taxon>Actinomycetota</taxon>
        <taxon>Actinomycetes</taxon>
        <taxon>Kitasatosporales</taxon>
        <taxon>Streptomycetaceae</taxon>
        <taxon>Streptomyces</taxon>
    </lineage>
</organism>
<feature type="region of interest" description="Disordered" evidence="1">
    <location>
        <begin position="1"/>
        <end position="21"/>
    </location>
</feature>
<name>A0A918YW29_9ACTN</name>
<feature type="compositionally biased region" description="Basic and acidic residues" evidence="1">
    <location>
        <begin position="42"/>
        <end position="61"/>
    </location>
</feature>
<proteinExistence type="predicted"/>
<gene>
    <name evidence="2" type="ORF">GCM10010339_92800</name>
</gene>
<feature type="region of interest" description="Disordered" evidence="1">
    <location>
        <begin position="37"/>
        <end position="162"/>
    </location>
</feature>
<dbReference type="Proteomes" id="UP000655443">
    <property type="component" value="Unassembled WGS sequence"/>
</dbReference>
<dbReference type="AlphaFoldDB" id="A0A918YW29"/>
<reference evidence="2" key="2">
    <citation type="submission" date="2020-09" db="EMBL/GenBank/DDBJ databases">
        <authorList>
            <person name="Sun Q."/>
            <person name="Ohkuma M."/>
        </authorList>
    </citation>
    <scope>NUCLEOTIDE SEQUENCE</scope>
    <source>
        <strain evidence="2">JCM 4714</strain>
    </source>
</reference>
<dbReference type="EMBL" id="BMVG01000074">
    <property type="protein sequence ID" value="GHE16076.1"/>
    <property type="molecule type" value="Genomic_DNA"/>
</dbReference>
<keyword evidence="3" id="KW-1185">Reference proteome</keyword>
<feature type="compositionally biased region" description="Basic and acidic residues" evidence="1">
    <location>
        <begin position="97"/>
        <end position="113"/>
    </location>
</feature>
<feature type="compositionally biased region" description="Low complexity" evidence="1">
    <location>
        <begin position="68"/>
        <end position="85"/>
    </location>
</feature>
<evidence type="ECO:0000313" key="3">
    <source>
        <dbReference type="Proteomes" id="UP000655443"/>
    </source>
</evidence>
<protein>
    <submittedName>
        <fullName evidence="2">Uncharacterized protein</fullName>
    </submittedName>
</protein>
<reference evidence="2" key="1">
    <citation type="journal article" date="2014" name="Int. J. Syst. Evol. Microbiol.">
        <title>Complete genome sequence of Corynebacterium casei LMG S-19264T (=DSM 44701T), isolated from a smear-ripened cheese.</title>
        <authorList>
            <consortium name="US DOE Joint Genome Institute (JGI-PGF)"/>
            <person name="Walter F."/>
            <person name="Albersmeier A."/>
            <person name="Kalinowski J."/>
            <person name="Ruckert C."/>
        </authorList>
    </citation>
    <scope>NUCLEOTIDE SEQUENCE</scope>
    <source>
        <strain evidence="2">JCM 4714</strain>
    </source>
</reference>
<sequence>MPAGRLFAGSRRHAATAPRPAWTAKPNALVAKAISAQTFRTPHPEGLWEHRADGMTEDRAEHRHARNGSQLHGGLLHPGGHADGLSRSVPDDEMGGDDEHGRQTGTEQHEPGRTRPRAVPDAPQAQERRRSEDQGGDGQRAAADARQRPAGHGRGDDHGEGE</sequence>
<feature type="compositionally biased region" description="Basic and acidic residues" evidence="1">
    <location>
        <begin position="143"/>
        <end position="162"/>
    </location>
</feature>
<accession>A0A918YW29</accession>